<dbReference type="CDD" id="cd00051">
    <property type="entry name" value="EFh"/>
    <property type="match status" value="1"/>
</dbReference>
<evidence type="ECO:0000313" key="3">
    <source>
        <dbReference type="EMBL" id="AWL12014.1"/>
    </source>
</evidence>
<dbReference type="SMART" id="SM00054">
    <property type="entry name" value="EFh"/>
    <property type="match status" value="2"/>
</dbReference>
<dbReference type="GO" id="GO:0043226">
    <property type="term" value="C:organelle"/>
    <property type="evidence" value="ECO:0007669"/>
    <property type="project" value="UniProtKB-ARBA"/>
</dbReference>
<dbReference type="InterPro" id="IPR011992">
    <property type="entry name" value="EF-hand-dom_pair"/>
</dbReference>
<dbReference type="InterPro" id="IPR043520">
    <property type="entry name" value="SPT21"/>
</dbReference>
<dbReference type="KEGG" id="salh:HMF8227_01540"/>
<keyword evidence="1" id="KW-0677">Repeat</keyword>
<dbReference type="Pfam" id="PF13499">
    <property type="entry name" value="EF-hand_7"/>
    <property type="match status" value="1"/>
</dbReference>
<evidence type="ECO:0000313" key="4">
    <source>
        <dbReference type="Proteomes" id="UP000245728"/>
    </source>
</evidence>
<keyword evidence="4" id="KW-1185">Reference proteome</keyword>
<dbReference type="OrthoDB" id="5770487at2"/>
<dbReference type="InterPro" id="IPR018247">
    <property type="entry name" value="EF_Hand_1_Ca_BS"/>
</dbReference>
<feature type="domain" description="EF-hand" evidence="2">
    <location>
        <begin position="10"/>
        <end position="45"/>
    </location>
</feature>
<dbReference type="GO" id="GO:0005509">
    <property type="term" value="F:calcium ion binding"/>
    <property type="evidence" value="ECO:0007669"/>
    <property type="project" value="InterPro"/>
</dbReference>
<dbReference type="InterPro" id="IPR002048">
    <property type="entry name" value="EF_hand_dom"/>
</dbReference>
<protein>
    <submittedName>
        <fullName evidence="3">Calmodulin</fullName>
    </submittedName>
</protein>
<evidence type="ECO:0000259" key="2">
    <source>
        <dbReference type="PROSITE" id="PS50222"/>
    </source>
</evidence>
<dbReference type="FunFam" id="1.10.238.10:FF:000178">
    <property type="entry name" value="Calmodulin-2 A"/>
    <property type="match status" value="1"/>
</dbReference>
<sequence>MTEQQALTEQQVAQVKDEFNFFDRDDNGRIDLEEFTELLTALSPKTKDAAVAEAFSMIDENGDGHIDFDEFLAWWQQGWWEY</sequence>
<organism evidence="3 4">
    <name type="scientific">Saliniradius amylolyticus</name>
    <dbReference type="NCBI Taxonomy" id="2183582"/>
    <lineage>
        <taxon>Bacteria</taxon>
        <taxon>Pseudomonadati</taxon>
        <taxon>Pseudomonadota</taxon>
        <taxon>Gammaproteobacteria</taxon>
        <taxon>Alteromonadales</taxon>
        <taxon>Alteromonadaceae</taxon>
        <taxon>Saliniradius</taxon>
    </lineage>
</organism>
<dbReference type="Gene3D" id="1.10.238.10">
    <property type="entry name" value="EF-hand"/>
    <property type="match status" value="1"/>
</dbReference>
<dbReference type="RefSeq" id="WP_109339620.1">
    <property type="nucleotide sequence ID" value="NZ_CP029347.1"/>
</dbReference>
<accession>A0A2S2E2Z4</accession>
<gene>
    <name evidence="3" type="ORF">HMF8227_01540</name>
</gene>
<dbReference type="PANTHER" id="PTHR47500:SF3">
    <property type="entry name" value="EF-HAND DOMAIN-CONTAINING PROTEIN"/>
    <property type="match status" value="1"/>
</dbReference>
<dbReference type="AlphaFoldDB" id="A0A2S2E2Z4"/>
<dbReference type="PROSITE" id="PS50222">
    <property type="entry name" value="EF_HAND_2"/>
    <property type="match status" value="2"/>
</dbReference>
<dbReference type="PROSITE" id="PS00018">
    <property type="entry name" value="EF_HAND_1"/>
    <property type="match status" value="2"/>
</dbReference>
<feature type="domain" description="EF-hand" evidence="2">
    <location>
        <begin position="46"/>
        <end position="81"/>
    </location>
</feature>
<reference evidence="3 4" key="1">
    <citation type="submission" date="2018-05" db="EMBL/GenBank/DDBJ databases">
        <title>Salinimonas sp. HMF8227 Genome sequencing and assembly.</title>
        <authorList>
            <person name="Kang H."/>
            <person name="Kang J."/>
            <person name="Cha I."/>
            <person name="Kim H."/>
            <person name="Joh K."/>
        </authorList>
    </citation>
    <scope>NUCLEOTIDE SEQUENCE [LARGE SCALE GENOMIC DNA]</scope>
    <source>
        <strain evidence="3 4">HMF8227</strain>
    </source>
</reference>
<proteinExistence type="predicted"/>
<dbReference type="EMBL" id="CP029347">
    <property type="protein sequence ID" value="AWL12014.1"/>
    <property type="molecule type" value="Genomic_DNA"/>
</dbReference>
<dbReference type="PANTHER" id="PTHR47500">
    <property type="entry name" value="EF-HAND CALCIUM-BINDING DOMAIN-CONTAINING PROTEIN"/>
    <property type="match status" value="1"/>
</dbReference>
<dbReference type="Proteomes" id="UP000245728">
    <property type="component" value="Chromosome"/>
</dbReference>
<evidence type="ECO:0000256" key="1">
    <source>
        <dbReference type="ARBA" id="ARBA00022737"/>
    </source>
</evidence>
<dbReference type="SUPFAM" id="SSF47473">
    <property type="entry name" value="EF-hand"/>
    <property type="match status" value="1"/>
</dbReference>
<name>A0A2S2E2Z4_9ALTE</name>